<protein>
    <submittedName>
        <fullName evidence="7">TspO/MBR family protein</fullName>
    </submittedName>
</protein>
<evidence type="ECO:0000313" key="7">
    <source>
        <dbReference type="EMBL" id="MFC3194018.1"/>
    </source>
</evidence>
<name>A0ABV7JCS8_9GAMM</name>
<evidence type="ECO:0000256" key="1">
    <source>
        <dbReference type="ARBA" id="ARBA00004141"/>
    </source>
</evidence>
<sequence length="165" mass="18678">MKRYSVGQQSLGLAGWLLLCFAASFIGALASFQAPSMYAQLSQPQWAPPAWLFGPVWTMLYGMMAVAVWLVWRQGGLRHNQQAVVWFVIQLVLNALWSWLFFAWQQGLLSVINIGLLWVSILMTIRCFQSTSLPAVLLMVPYLLWVSFAAVLNITMWRLNPTILG</sequence>
<dbReference type="CDD" id="cd15904">
    <property type="entry name" value="TSPO_MBR"/>
    <property type="match status" value="1"/>
</dbReference>
<feature type="transmembrane region" description="Helical" evidence="6">
    <location>
        <begin position="12"/>
        <end position="32"/>
    </location>
</feature>
<dbReference type="PIRSF" id="PIRSF005859">
    <property type="entry name" value="PBR"/>
    <property type="match status" value="1"/>
</dbReference>
<evidence type="ECO:0000256" key="5">
    <source>
        <dbReference type="ARBA" id="ARBA00023136"/>
    </source>
</evidence>
<dbReference type="PANTHER" id="PTHR10057">
    <property type="entry name" value="PERIPHERAL-TYPE BENZODIAZEPINE RECEPTOR"/>
    <property type="match status" value="1"/>
</dbReference>
<evidence type="ECO:0000256" key="3">
    <source>
        <dbReference type="ARBA" id="ARBA00022692"/>
    </source>
</evidence>
<evidence type="ECO:0000256" key="6">
    <source>
        <dbReference type="SAM" id="Phobius"/>
    </source>
</evidence>
<proteinExistence type="inferred from homology"/>
<dbReference type="Gene3D" id="1.20.1260.100">
    <property type="entry name" value="TspO/MBR protein"/>
    <property type="match status" value="1"/>
</dbReference>
<keyword evidence="8" id="KW-1185">Reference proteome</keyword>
<feature type="transmembrane region" description="Helical" evidence="6">
    <location>
        <begin position="108"/>
        <end position="128"/>
    </location>
</feature>
<dbReference type="RefSeq" id="WP_077412112.1">
    <property type="nucleotide sequence ID" value="NZ_JBHRTS010000003.1"/>
</dbReference>
<dbReference type="InterPro" id="IPR038330">
    <property type="entry name" value="TspO/MBR-related_sf"/>
</dbReference>
<evidence type="ECO:0000256" key="4">
    <source>
        <dbReference type="ARBA" id="ARBA00022989"/>
    </source>
</evidence>
<comment type="subcellular location">
    <subcellularLocation>
        <location evidence="1">Membrane</location>
        <topology evidence="1">Multi-pass membrane protein</topology>
    </subcellularLocation>
</comment>
<keyword evidence="3 6" id="KW-0812">Transmembrane</keyword>
<feature type="transmembrane region" description="Helical" evidence="6">
    <location>
        <begin position="84"/>
        <end position="102"/>
    </location>
</feature>
<accession>A0ABV7JCS8</accession>
<evidence type="ECO:0000313" key="8">
    <source>
        <dbReference type="Proteomes" id="UP001595533"/>
    </source>
</evidence>
<reference evidence="8" key="1">
    <citation type="journal article" date="2019" name="Int. J. Syst. Evol. Microbiol.">
        <title>The Global Catalogue of Microorganisms (GCM) 10K type strain sequencing project: providing services to taxonomists for standard genome sequencing and annotation.</title>
        <authorList>
            <consortium name="The Broad Institute Genomics Platform"/>
            <consortium name="The Broad Institute Genome Sequencing Center for Infectious Disease"/>
            <person name="Wu L."/>
            <person name="Ma J."/>
        </authorList>
    </citation>
    <scope>NUCLEOTIDE SEQUENCE [LARGE SCALE GENOMIC DNA]</scope>
    <source>
        <strain evidence="8">KCTC 42953</strain>
    </source>
</reference>
<gene>
    <name evidence="7" type="ORF">ACFODZ_07175</name>
</gene>
<keyword evidence="4 6" id="KW-1133">Transmembrane helix</keyword>
<feature type="transmembrane region" description="Helical" evidence="6">
    <location>
        <begin position="52"/>
        <end position="72"/>
    </location>
</feature>
<dbReference type="InterPro" id="IPR004307">
    <property type="entry name" value="TspO_MBR"/>
</dbReference>
<evidence type="ECO:0000256" key="2">
    <source>
        <dbReference type="ARBA" id="ARBA00007524"/>
    </source>
</evidence>
<comment type="caution">
    <text evidence="7">The sequence shown here is derived from an EMBL/GenBank/DDBJ whole genome shotgun (WGS) entry which is preliminary data.</text>
</comment>
<organism evidence="7 8">
    <name type="scientific">Marinicella sediminis</name>
    <dbReference type="NCBI Taxonomy" id="1792834"/>
    <lineage>
        <taxon>Bacteria</taxon>
        <taxon>Pseudomonadati</taxon>
        <taxon>Pseudomonadota</taxon>
        <taxon>Gammaproteobacteria</taxon>
        <taxon>Lysobacterales</taxon>
        <taxon>Marinicellaceae</taxon>
        <taxon>Marinicella</taxon>
    </lineage>
</organism>
<dbReference type="EMBL" id="JBHRTS010000003">
    <property type="protein sequence ID" value="MFC3194018.1"/>
    <property type="molecule type" value="Genomic_DNA"/>
</dbReference>
<dbReference type="PANTHER" id="PTHR10057:SF0">
    <property type="entry name" value="TRANSLOCATOR PROTEIN"/>
    <property type="match status" value="1"/>
</dbReference>
<keyword evidence="5 6" id="KW-0472">Membrane</keyword>
<dbReference type="Proteomes" id="UP001595533">
    <property type="component" value="Unassembled WGS sequence"/>
</dbReference>
<dbReference type="Pfam" id="PF03073">
    <property type="entry name" value="TspO_MBR"/>
    <property type="match status" value="1"/>
</dbReference>
<feature type="transmembrane region" description="Helical" evidence="6">
    <location>
        <begin position="135"/>
        <end position="157"/>
    </location>
</feature>
<comment type="similarity">
    <text evidence="2">Belongs to the TspO/BZRP family.</text>
</comment>